<dbReference type="SUPFAM" id="SSF75169">
    <property type="entry name" value="DsrEFH-like"/>
    <property type="match status" value="1"/>
</dbReference>
<name>A0A3M0BZN6_9AQUI</name>
<dbReference type="RefSeq" id="WP_121923275.1">
    <property type="nucleotide sequence ID" value="NZ_REFO01000012.1"/>
</dbReference>
<reference evidence="1 2" key="1">
    <citation type="submission" date="2018-10" db="EMBL/GenBank/DDBJ databases">
        <title>Genomic Encyclopedia of Archaeal and Bacterial Type Strains, Phase II (KMG-II): from individual species to whole genera.</title>
        <authorList>
            <person name="Goeker M."/>
        </authorList>
    </citation>
    <scope>NUCLEOTIDE SEQUENCE [LARGE SCALE GENOMIC DNA]</scope>
    <source>
        <strain evidence="1 2">VM1</strain>
    </source>
</reference>
<dbReference type="Pfam" id="PF02635">
    <property type="entry name" value="DsrE"/>
    <property type="match status" value="1"/>
</dbReference>
<gene>
    <name evidence="1" type="ORF">CLV39_1156</name>
</gene>
<accession>A0A3M0BZN6</accession>
<dbReference type="EMBL" id="REFO01000012">
    <property type="protein sequence ID" value="RMA96142.1"/>
    <property type="molecule type" value="Genomic_DNA"/>
</dbReference>
<dbReference type="Proteomes" id="UP000280842">
    <property type="component" value="Unassembled WGS sequence"/>
</dbReference>
<protein>
    <submittedName>
        <fullName evidence="1">Uncharacterized protein</fullName>
    </submittedName>
</protein>
<evidence type="ECO:0000313" key="2">
    <source>
        <dbReference type="Proteomes" id="UP000280842"/>
    </source>
</evidence>
<sequence>MKTLKILIIFPLIFLFSISYAKEKKLATFEVSEETYPTIKVVYDWNLSSPEDVNQALNYISNHIKAYTQYAPFSELKIVVVSHGPEAVIFAKQNKDKFKQILERIKSFHDAYGVKFYVCNNILKFMGFKREDIQPFAIITPAGVAKLAALQEEGYRLVPAVVHNLKAIKEKYGKK</sequence>
<dbReference type="AlphaFoldDB" id="A0A3M0BZN6"/>
<keyword evidence="2" id="KW-1185">Reference proteome</keyword>
<dbReference type="OrthoDB" id="14053at2"/>
<dbReference type="InterPro" id="IPR003787">
    <property type="entry name" value="Sulphur_relay_DsrE/F-like"/>
</dbReference>
<proteinExistence type="predicted"/>
<comment type="caution">
    <text evidence="1">The sequence shown here is derived from an EMBL/GenBank/DDBJ whole genome shotgun (WGS) entry which is preliminary data.</text>
</comment>
<organism evidence="1 2">
    <name type="scientific">Hydrogenothermus marinus</name>
    <dbReference type="NCBI Taxonomy" id="133270"/>
    <lineage>
        <taxon>Bacteria</taxon>
        <taxon>Pseudomonadati</taxon>
        <taxon>Aquificota</taxon>
        <taxon>Aquificia</taxon>
        <taxon>Aquificales</taxon>
        <taxon>Hydrogenothermaceae</taxon>
        <taxon>Hydrogenothermus</taxon>
    </lineage>
</organism>
<dbReference type="PANTHER" id="PTHR37691">
    <property type="entry name" value="BLR3518 PROTEIN"/>
    <property type="match status" value="1"/>
</dbReference>
<evidence type="ECO:0000313" key="1">
    <source>
        <dbReference type="EMBL" id="RMA96142.1"/>
    </source>
</evidence>
<dbReference type="InterPro" id="IPR027396">
    <property type="entry name" value="DsrEFH-like"/>
</dbReference>
<dbReference type="Gene3D" id="3.40.1260.10">
    <property type="entry name" value="DsrEFH-like"/>
    <property type="match status" value="1"/>
</dbReference>
<dbReference type="PANTHER" id="PTHR37691:SF1">
    <property type="entry name" value="BLR3518 PROTEIN"/>
    <property type="match status" value="1"/>
</dbReference>